<evidence type="ECO:0000256" key="1">
    <source>
        <dbReference type="ARBA" id="ARBA00012513"/>
    </source>
</evidence>
<dbReference type="SMART" id="SM00220">
    <property type="entry name" value="S_TKc"/>
    <property type="match status" value="1"/>
</dbReference>
<dbReference type="EC" id="2.7.11.1" evidence="1"/>
<dbReference type="PANTHER" id="PTHR43289">
    <property type="entry name" value="MITOGEN-ACTIVATED PROTEIN KINASE KINASE KINASE 20-RELATED"/>
    <property type="match status" value="1"/>
</dbReference>
<dbReference type="Gene3D" id="3.30.200.20">
    <property type="entry name" value="Phosphorylase Kinase, domain 1"/>
    <property type="match status" value="1"/>
</dbReference>
<dbReference type="InterPro" id="IPR008271">
    <property type="entry name" value="Ser/Thr_kinase_AS"/>
</dbReference>
<evidence type="ECO:0000256" key="7">
    <source>
        <dbReference type="PROSITE-ProRule" id="PRU10141"/>
    </source>
</evidence>
<dbReference type="InterPro" id="IPR017441">
    <property type="entry name" value="Protein_kinase_ATP_BS"/>
</dbReference>
<organism evidence="11 12">
    <name type="scientific">Thalassoglobus neptunius</name>
    <dbReference type="NCBI Taxonomy" id="1938619"/>
    <lineage>
        <taxon>Bacteria</taxon>
        <taxon>Pseudomonadati</taxon>
        <taxon>Planctomycetota</taxon>
        <taxon>Planctomycetia</taxon>
        <taxon>Planctomycetales</taxon>
        <taxon>Planctomycetaceae</taxon>
        <taxon>Thalassoglobus</taxon>
    </lineage>
</organism>
<feature type="binding site" evidence="7">
    <location>
        <position position="42"/>
    </location>
    <ligand>
        <name>ATP</name>
        <dbReference type="ChEBI" id="CHEBI:30616"/>
    </ligand>
</feature>
<evidence type="ECO:0000256" key="4">
    <source>
        <dbReference type="ARBA" id="ARBA00022741"/>
    </source>
</evidence>
<keyword evidence="4 7" id="KW-0547">Nucleotide-binding</keyword>
<dbReference type="GO" id="GO:0005524">
    <property type="term" value="F:ATP binding"/>
    <property type="evidence" value="ECO:0007669"/>
    <property type="project" value="UniProtKB-UniRule"/>
</dbReference>
<protein>
    <recommendedName>
        <fullName evidence="1">non-specific serine/threonine protein kinase</fullName>
        <ecNumber evidence="1">2.7.11.1</ecNumber>
    </recommendedName>
</protein>
<comment type="caution">
    <text evidence="11">The sequence shown here is derived from an EMBL/GenBank/DDBJ whole genome shotgun (WGS) entry which is preliminary data.</text>
</comment>
<keyword evidence="12" id="KW-1185">Reference proteome</keyword>
<evidence type="ECO:0000256" key="5">
    <source>
        <dbReference type="ARBA" id="ARBA00022777"/>
    </source>
</evidence>
<dbReference type="PROSITE" id="PS00108">
    <property type="entry name" value="PROTEIN_KINASE_ST"/>
    <property type="match status" value="1"/>
</dbReference>
<dbReference type="EMBL" id="SIHI01000012">
    <property type="protein sequence ID" value="TWT51600.1"/>
    <property type="molecule type" value="Genomic_DNA"/>
</dbReference>
<dbReference type="PROSITE" id="PS50011">
    <property type="entry name" value="PROTEIN_KINASE_DOM"/>
    <property type="match status" value="1"/>
</dbReference>
<evidence type="ECO:0000313" key="12">
    <source>
        <dbReference type="Proteomes" id="UP000317243"/>
    </source>
</evidence>
<keyword evidence="6 7" id="KW-0067">ATP-binding</keyword>
<evidence type="ECO:0000256" key="3">
    <source>
        <dbReference type="ARBA" id="ARBA00022679"/>
    </source>
</evidence>
<keyword evidence="9" id="KW-0472">Membrane</keyword>
<feature type="domain" description="Protein kinase" evidence="10">
    <location>
        <begin position="13"/>
        <end position="276"/>
    </location>
</feature>
<dbReference type="InterPro" id="IPR000719">
    <property type="entry name" value="Prot_kinase_dom"/>
</dbReference>
<evidence type="ECO:0000313" key="11">
    <source>
        <dbReference type="EMBL" id="TWT51600.1"/>
    </source>
</evidence>
<dbReference type="CDD" id="cd14014">
    <property type="entry name" value="STKc_PknB_like"/>
    <property type="match status" value="1"/>
</dbReference>
<evidence type="ECO:0000259" key="10">
    <source>
        <dbReference type="PROSITE" id="PS50011"/>
    </source>
</evidence>
<gene>
    <name evidence="11" type="primary">prkC_9</name>
    <name evidence="11" type="ORF">KOR42_34880</name>
</gene>
<keyword evidence="9" id="KW-1133">Transmembrane helix</keyword>
<evidence type="ECO:0000256" key="9">
    <source>
        <dbReference type="SAM" id="Phobius"/>
    </source>
</evidence>
<feature type="compositionally biased region" description="Polar residues" evidence="8">
    <location>
        <begin position="301"/>
        <end position="311"/>
    </location>
</feature>
<accession>A0A5C5WLQ4</accession>
<dbReference type="RefSeq" id="WP_197441275.1">
    <property type="nucleotide sequence ID" value="NZ_SIHI01000012.1"/>
</dbReference>
<dbReference type="InterPro" id="IPR011009">
    <property type="entry name" value="Kinase-like_dom_sf"/>
</dbReference>
<keyword evidence="9" id="KW-0812">Transmembrane</keyword>
<feature type="compositionally biased region" description="Polar residues" evidence="8">
    <location>
        <begin position="322"/>
        <end position="331"/>
    </location>
</feature>
<feature type="transmembrane region" description="Helical" evidence="9">
    <location>
        <begin position="438"/>
        <end position="466"/>
    </location>
</feature>
<dbReference type="PANTHER" id="PTHR43289:SF6">
    <property type="entry name" value="SERINE_THREONINE-PROTEIN KINASE NEKL-3"/>
    <property type="match status" value="1"/>
</dbReference>
<keyword evidence="5 11" id="KW-0418">Kinase</keyword>
<dbReference type="AlphaFoldDB" id="A0A5C5WLQ4"/>
<dbReference type="SUPFAM" id="SSF56112">
    <property type="entry name" value="Protein kinase-like (PK-like)"/>
    <property type="match status" value="1"/>
</dbReference>
<proteinExistence type="predicted"/>
<dbReference type="FunFam" id="1.10.510.10:FF:000021">
    <property type="entry name" value="Serine/threonine protein kinase"/>
    <property type="match status" value="1"/>
</dbReference>
<keyword evidence="3 11" id="KW-0808">Transferase</keyword>
<evidence type="ECO:0000256" key="2">
    <source>
        <dbReference type="ARBA" id="ARBA00022527"/>
    </source>
</evidence>
<sequence>MSGDRKSTVLGDFLLKRKLGKGGMGTVYLGHQISLDRDCAVKVLSKEFAQKPGFVERFIREARAMARIDHPNVVTCYAVGEEKGYNYVAMELMDGQSMQDWVDQLGRLSVPDAILTALICADALEHAHEMGMIHRDVKPDNILVTKKGVIKVSDLGLAKAVDDDEELGLTQSGTGLGTPHYMAPEQARNAKYVDRRVDVYALGGTLYFLLTGENPFTGESVLELIMNKEKGQFISARRHNPEIPERLDLIIDKALAAKREHRYQTCAHMISDLESLGLAGESLSFIEDAQRIVPQRAGGAVSTSKASSAKIPQTKPKKKTARASNTSEFAKSQTMVNSSGQWYVKRIGSDGRVKVGKMTAPQIVTAMKTDKLNGKTTAATSSKGPFLPLAQFREFEEEAKRMLTRQVSKERDNNLAAEYQKLAKQYERRKLWRSLWKLTNSAVGFVGLLVWIALIAGVIIGLYYIIPWAFDQVASQVGVQES</sequence>
<name>A0A5C5WLQ4_9PLAN</name>
<dbReference type="PROSITE" id="PS00107">
    <property type="entry name" value="PROTEIN_KINASE_ATP"/>
    <property type="match status" value="1"/>
</dbReference>
<dbReference type="Pfam" id="PF00069">
    <property type="entry name" value="Pkinase"/>
    <property type="match status" value="1"/>
</dbReference>
<dbReference type="Gene3D" id="1.10.510.10">
    <property type="entry name" value="Transferase(Phosphotransferase) domain 1"/>
    <property type="match status" value="1"/>
</dbReference>
<dbReference type="Proteomes" id="UP000317243">
    <property type="component" value="Unassembled WGS sequence"/>
</dbReference>
<reference evidence="11 12" key="1">
    <citation type="submission" date="2019-02" db="EMBL/GenBank/DDBJ databases">
        <title>Deep-cultivation of Planctomycetes and their phenomic and genomic characterization uncovers novel biology.</title>
        <authorList>
            <person name="Wiegand S."/>
            <person name="Jogler M."/>
            <person name="Boedeker C."/>
            <person name="Pinto D."/>
            <person name="Vollmers J."/>
            <person name="Rivas-Marin E."/>
            <person name="Kohn T."/>
            <person name="Peeters S.H."/>
            <person name="Heuer A."/>
            <person name="Rast P."/>
            <person name="Oberbeckmann S."/>
            <person name="Bunk B."/>
            <person name="Jeske O."/>
            <person name="Meyerdierks A."/>
            <person name="Storesund J.E."/>
            <person name="Kallscheuer N."/>
            <person name="Luecker S."/>
            <person name="Lage O.M."/>
            <person name="Pohl T."/>
            <person name="Merkel B.J."/>
            <person name="Hornburger P."/>
            <person name="Mueller R.-W."/>
            <person name="Bruemmer F."/>
            <person name="Labrenz M."/>
            <person name="Spormann A.M."/>
            <person name="Op Den Camp H."/>
            <person name="Overmann J."/>
            <person name="Amann R."/>
            <person name="Jetten M.S.M."/>
            <person name="Mascher T."/>
            <person name="Medema M.H."/>
            <person name="Devos D.P."/>
            <person name="Kaster A.-K."/>
            <person name="Ovreas L."/>
            <person name="Rohde M."/>
            <person name="Galperin M.Y."/>
            <person name="Jogler C."/>
        </authorList>
    </citation>
    <scope>NUCLEOTIDE SEQUENCE [LARGE SCALE GENOMIC DNA]</scope>
    <source>
        <strain evidence="11 12">KOR42</strain>
    </source>
</reference>
<evidence type="ECO:0000256" key="6">
    <source>
        <dbReference type="ARBA" id="ARBA00022840"/>
    </source>
</evidence>
<evidence type="ECO:0000256" key="8">
    <source>
        <dbReference type="SAM" id="MobiDB-lite"/>
    </source>
</evidence>
<dbReference type="GO" id="GO:0004674">
    <property type="term" value="F:protein serine/threonine kinase activity"/>
    <property type="evidence" value="ECO:0007669"/>
    <property type="project" value="UniProtKB-KW"/>
</dbReference>
<keyword evidence="2" id="KW-0723">Serine/threonine-protein kinase</keyword>
<feature type="region of interest" description="Disordered" evidence="8">
    <location>
        <begin position="297"/>
        <end position="331"/>
    </location>
</feature>